<dbReference type="Pfam" id="PF00011">
    <property type="entry name" value="HSP20"/>
    <property type="match status" value="1"/>
</dbReference>
<comment type="similarity">
    <text evidence="2 3">Belongs to the small heat shock protein (HSP20) family.</text>
</comment>
<dbReference type="PANTHER" id="PTHR47062">
    <property type="match status" value="1"/>
</dbReference>
<dbReference type="InterPro" id="IPR002068">
    <property type="entry name" value="A-crystallin/Hsp20_dom"/>
</dbReference>
<protein>
    <submittedName>
        <fullName evidence="6">Small heat shock protein IbpB</fullName>
    </submittedName>
</protein>
<dbReference type="AlphaFoldDB" id="A0A3B0M8T9"/>
<dbReference type="PROSITE" id="PS01031">
    <property type="entry name" value="SHSP"/>
    <property type="match status" value="1"/>
</dbReference>
<dbReference type="InterPro" id="IPR008978">
    <property type="entry name" value="HSP20-like_chaperone"/>
</dbReference>
<dbReference type="CDD" id="cd06470">
    <property type="entry name" value="ACD_IbpA-B_like"/>
    <property type="match status" value="1"/>
</dbReference>
<evidence type="ECO:0000256" key="1">
    <source>
        <dbReference type="ARBA" id="ARBA00023016"/>
    </source>
</evidence>
<evidence type="ECO:0000313" key="6">
    <source>
        <dbReference type="EMBL" id="SSW96598.1"/>
    </source>
</evidence>
<evidence type="ECO:0000256" key="4">
    <source>
        <dbReference type="SAM" id="MobiDB-lite"/>
    </source>
</evidence>
<proteinExistence type="inferred from homology"/>
<gene>
    <name evidence="6" type="primary">ibpB</name>
    <name evidence="6" type="ORF">ARTV_3087</name>
</gene>
<keyword evidence="1 6" id="KW-0346">Stress response</keyword>
<organism evidence="6">
    <name type="scientific">Arsenophonus endosymbiont of Trialeurodes vaporariorum</name>
    <dbReference type="NCBI Taxonomy" id="235567"/>
    <lineage>
        <taxon>Bacteria</taxon>
        <taxon>Pseudomonadati</taxon>
        <taxon>Pseudomonadota</taxon>
        <taxon>Gammaproteobacteria</taxon>
        <taxon>Enterobacterales</taxon>
        <taxon>Morganellaceae</taxon>
        <taxon>Arsenophonus</taxon>
    </lineage>
</organism>
<dbReference type="PANTHER" id="PTHR47062:SF1">
    <property type="entry name" value="SMALL HEAT SHOCK PROTEIN IBPA"/>
    <property type="match status" value="1"/>
</dbReference>
<accession>A0A3B0M8T9</accession>
<reference evidence="6" key="1">
    <citation type="submission" date="2018-04" db="EMBL/GenBank/DDBJ databases">
        <authorList>
            <person name="Go L.Y."/>
            <person name="Mitchell J.A."/>
        </authorList>
    </citation>
    <scope>NUCLEOTIDE SEQUENCE</scope>
    <source>
        <strain evidence="6">ARTV</strain>
    </source>
</reference>
<sequence>MKINKLPPFSIITEQSNIRIHKRKKEDYITYRSFSLIPMLNDNQLSNRFTQMDKLFSRITGEKPLSDTPIYNLHQKDKENLELTIAVPGYKQNELDISVLNNKLTLSGKSETETEESNDSKTEKWLHKGIEKKGFSMSFDLGHRIKIKNANLADGLLTLTFNYEIPEEEKPQKIAISQKSQPEVIEHKK</sequence>
<dbReference type="SUPFAM" id="SSF49764">
    <property type="entry name" value="HSP20-like chaperones"/>
    <property type="match status" value="1"/>
</dbReference>
<feature type="region of interest" description="Disordered" evidence="4">
    <location>
        <begin position="170"/>
        <end position="189"/>
    </location>
</feature>
<evidence type="ECO:0000256" key="3">
    <source>
        <dbReference type="RuleBase" id="RU003616"/>
    </source>
</evidence>
<dbReference type="InterPro" id="IPR037913">
    <property type="entry name" value="ACD_IbpA/B"/>
</dbReference>
<dbReference type="EMBL" id="UFQR01000025">
    <property type="protein sequence ID" value="SSW96598.1"/>
    <property type="molecule type" value="Genomic_DNA"/>
</dbReference>
<evidence type="ECO:0000259" key="5">
    <source>
        <dbReference type="PROSITE" id="PS01031"/>
    </source>
</evidence>
<dbReference type="Gene3D" id="2.60.40.790">
    <property type="match status" value="1"/>
</dbReference>
<feature type="domain" description="SHSP" evidence="5">
    <location>
        <begin position="61"/>
        <end position="179"/>
    </location>
</feature>
<evidence type="ECO:0000256" key="2">
    <source>
        <dbReference type="PROSITE-ProRule" id="PRU00285"/>
    </source>
</evidence>
<name>A0A3B0M8T9_9GAMM</name>